<reference evidence="2" key="1">
    <citation type="submission" date="2021-01" db="EMBL/GenBank/DDBJ databases">
        <authorList>
            <consortium name="Genoscope - CEA"/>
            <person name="William W."/>
        </authorList>
    </citation>
    <scope>NUCLEOTIDE SEQUENCE</scope>
</reference>
<proteinExistence type="predicted"/>
<name>A0A816JJS7_BRANA</name>
<accession>A0A816JJS7</accession>
<dbReference type="Proteomes" id="UP001295469">
    <property type="component" value="Chromosome C04"/>
</dbReference>
<protein>
    <submittedName>
        <fullName evidence="2">(rape) hypothetical protein</fullName>
    </submittedName>
</protein>
<feature type="compositionally biased region" description="Low complexity" evidence="1">
    <location>
        <begin position="8"/>
        <end position="20"/>
    </location>
</feature>
<evidence type="ECO:0000313" key="2">
    <source>
        <dbReference type="EMBL" id="CAF1856913.1"/>
    </source>
</evidence>
<evidence type="ECO:0000256" key="1">
    <source>
        <dbReference type="SAM" id="MobiDB-lite"/>
    </source>
</evidence>
<organism evidence="2">
    <name type="scientific">Brassica napus</name>
    <name type="common">Rape</name>
    <dbReference type="NCBI Taxonomy" id="3708"/>
    <lineage>
        <taxon>Eukaryota</taxon>
        <taxon>Viridiplantae</taxon>
        <taxon>Streptophyta</taxon>
        <taxon>Embryophyta</taxon>
        <taxon>Tracheophyta</taxon>
        <taxon>Spermatophyta</taxon>
        <taxon>Magnoliopsida</taxon>
        <taxon>eudicotyledons</taxon>
        <taxon>Gunneridae</taxon>
        <taxon>Pentapetalae</taxon>
        <taxon>rosids</taxon>
        <taxon>malvids</taxon>
        <taxon>Brassicales</taxon>
        <taxon>Brassicaceae</taxon>
        <taxon>Brassiceae</taxon>
        <taxon>Brassica</taxon>
    </lineage>
</organism>
<feature type="region of interest" description="Disordered" evidence="1">
    <location>
        <begin position="1"/>
        <end position="20"/>
    </location>
</feature>
<dbReference type="AlphaFoldDB" id="A0A816JJS7"/>
<dbReference type="EMBL" id="HG994368">
    <property type="protein sequence ID" value="CAF1856913.1"/>
    <property type="molecule type" value="Genomic_DNA"/>
</dbReference>
<gene>
    <name evidence="2" type="ORF">DARMORV10_C04P42410.1</name>
</gene>
<sequence>MSWERRGAQTTTASLSSSAPMLSLESMVWLSGSVGEEMGLNMWENIIEFGDDEFVESGSQRRRGMKK</sequence>